<reference evidence="2 3" key="1">
    <citation type="submission" date="2019-06" db="EMBL/GenBank/DDBJ databases">
        <title>Sequencing the genomes of 1000 actinobacteria strains.</title>
        <authorList>
            <person name="Klenk H.-P."/>
        </authorList>
    </citation>
    <scope>NUCLEOTIDE SEQUENCE [LARGE SCALE GENOMIC DNA]</scope>
    <source>
        <strain evidence="2 3">DSM 45043</strain>
    </source>
</reference>
<name>A0A543IET5_9ACTN</name>
<evidence type="ECO:0000313" key="2">
    <source>
        <dbReference type="EMBL" id="TQM69081.1"/>
    </source>
</evidence>
<dbReference type="Gene3D" id="1.25.10.10">
    <property type="entry name" value="Leucine-rich Repeat Variant"/>
    <property type="match status" value="2"/>
</dbReference>
<dbReference type="OrthoDB" id="3699606at2"/>
<evidence type="ECO:0000256" key="1">
    <source>
        <dbReference type="SAM" id="MobiDB-lite"/>
    </source>
</evidence>
<gene>
    <name evidence="2" type="ORF">FHX41_2763</name>
</gene>
<dbReference type="RefSeq" id="WP_141968930.1">
    <property type="nucleotide sequence ID" value="NZ_VFPO01000001.1"/>
</dbReference>
<protein>
    <submittedName>
        <fullName evidence="2">Leucine rich repeat (LRR) protein</fullName>
    </submittedName>
</protein>
<proteinExistence type="predicted"/>
<keyword evidence="3" id="KW-1185">Reference proteome</keyword>
<dbReference type="EMBL" id="VFPO01000001">
    <property type="protein sequence ID" value="TQM69081.1"/>
    <property type="molecule type" value="Genomic_DNA"/>
</dbReference>
<dbReference type="InterPro" id="IPR016024">
    <property type="entry name" value="ARM-type_fold"/>
</dbReference>
<dbReference type="InterPro" id="IPR011989">
    <property type="entry name" value="ARM-like"/>
</dbReference>
<dbReference type="SUPFAM" id="SSF48371">
    <property type="entry name" value="ARM repeat"/>
    <property type="match status" value="1"/>
</dbReference>
<feature type="region of interest" description="Disordered" evidence="1">
    <location>
        <begin position="396"/>
        <end position="440"/>
    </location>
</feature>
<sequence>MRTLYSVRLEGLAANPAAPADLLLLILERAEPRMRNALLRREGVPHAVHEAAARHPDPRTRRLVAASGHAPVAIRARLAADPDPAVRRAAASAPEQWTRADPLPRDVVERLAADSDPQVRDALNGHASLPGAVRAALAADPDPKVRLGALQSWPDPPDEVVDAALEDPDPAVRWLAMRLACHRRPEFAAPLLATGHASAVSTVPLDGDQARALCRDPSPAVRAAAAANPHLPPPLVRELAGDPAPEVRLAVSLRPELTEEQRAAIDYEVGPQDRFHPPEWLWPRLDDLALMRRFATSAHVGLRRLAAHSPHLPAGLVALLAADEDFVVRLLLSEHHPDPPGDLLLAVALESPSGTRPDRVCHPNFPSAGLARLARSGDPVARALALRDPALGPADVERLSRDADPAVRSAAARDERLPAPRLQELLDDPEAAGSAARNPGLPEASMKRILYDVAII</sequence>
<organism evidence="2 3">
    <name type="scientific">Actinomadura hallensis</name>
    <dbReference type="NCBI Taxonomy" id="337895"/>
    <lineage>
        <taxon>Bacteria</taxon>
        <taxon>Bacillati</taxon>
        <taxon>Actinomycetota</taxon>
        <taxon>Actinomycetes</taxon>
        <taxon>Streptosporangiales</taxon>
        <taxon>Thermomonosporaceae</taxon>
        <taxon>Actinomadura</taxon>
    </lineage>
</organism>
<comment type="caution">
    <text evidence="2">The sequence shown here is derived from an EMBL/GenBank/DDBJ whole genome shotgun (WGS) entry which is preliminary data.</text>
</comment>
<accession>A0A543IET5</accession>
<dbReference type="Proteomes" id="UP000316706">
    <property type="component" value="Unassembled WGS sequence"/>
</dbReference>
<dbReference type="AlphaFoldDB" id="A0A543IET5"/>
<dbReference type="Pfam" id="PF01816">
    <property type="entry name" value="LRV"/>
    <property type="match status" value="1"/>
</dbReference>
<evidence type="ECO:0000313" key="3">
    <source>
        <dbReference type="Proteomes" id="UP000316706"/>
    </source>
</evidence>
<feature type="compositionally biased region" description="Basic and acidic residues" evidence="1">
    <location>
        <begin position="396"/>
        <end position="418"/>
    </location>
</feature>
<dbReference type="InterPro" id="IPR004830">
    <property type="entry name" value="LRR_variant"/>
</dbReference>